<evidence type="ECO:0000313" key="2">
    <source>
        <dbReference type="EMBL" id="CAH2067463.1"/>
    </source>
</evidence>
<feature type="compositionally biased region" description="Low complexity" evidence="1">
    <location>
        <begin position="93"/>
        <end position="106"/>
    </location>
</feature>
<accession>A0AAU9SJ59</accession>
<keyword evidence="3" id="KW-1185">Reference proteome</keyword>
<reference evidence="2 3" key="1">
    <citation type="submission" date="2022-03" db="EMBL/GenBank/DDBJ databases">
        <authorList>
            <person name="Nunn A."/>
            <person name="Chopra R."/>
            <person name="Nunn A."/>
            <person name="Contreras Garrido A."/>
        </authorList>
    </citation>
    <scope>NUCLEOTIDE SEQUENCE [LARGE SCALE GENOMIC DNA]</scope>
</reference>
<dbReference type="PANTHER" id="PTHR37614">
    <property type="entry name" value="OS02G0121400 PROTEIN"/>
    <property type="match status" value="1"/>
</dbReference>
<feature type="region of interest" description="Disordered" evidence="1">
    <location>
        <begin position="52"/>
        <end position="120"/>
    </location>
</feature>
<evidence type="ECO:0000313" key="3">
    <source>
        <dbReference type="Proteomes" id="UP000836841"/>
    </source>
</evidence>
<gene>
    <name evidence="2" type="ORF">TAV2_LOCUS16952</name>
</gene>
<sequence length="256" mass="28516">RMSNKKKKQSTTTEDYGSLRYRDVKGKEDFFDEIEYEVSSILLELSHPVVFSSDPPLPHKWGRTKKRSSSVLLHPPENSPEPVIKSLPKTEVGELGSTSSSSCLTGEAKKTSPQSVNKGLEEEFSTANQRSKLSSQLSASSCSVLKAETGLIRAQAGLLAQPIAEMRRLIDYQSLRHLQPSIFVDRTANVRDVETVTLRQQATHDNNLGRRGFDLNLPAEEEGTSRFVATTKAQAAAQARQRRLGLMRSKKLLYSR</sequence>
<feature type="non-terminal residue" evidence="2">
    <location>
        <position position="1"/>
    </location>
</feature>
<dbReference type="AlphaFoldDB" id="A0AAU9SJ59"/>
<dbReference type="PANTHER" id="PTHR37614:SF2">
    <property type="entry name" value="OS02G0121400 PROTEIN"/>
    <property type="match status" value="1"/>
</dbReference>
<protein>
    <submittedName>
        <fullName evidence="2">Uncharacterized protein</fullName>
    </submittedName>
</protein>
<organism evidence="2 3">
    <name type="scientific">Thlaspi arvense</name>
    <name type="common">Field penny-cress</name>
    <dbReference type="NCBI Taxonomy" id="13288"/>
    <lineage>
        <taxon>Eukaryota</taxon>
        <taxon>Viridiplantae</taxon>
        <taxon>Streptophyta</taxon>
        <taxon>Embryophyta</taxon>
        <taxon>Tracheophyta</taxon>
        <taxon>Spermatophyta</taxon>
        <taxon>Magnoliopsida</taxon>
        <taxon>eudicotyledons</taxon>
        <taxon>Gunneridae</taxon>
        <taxon>Pentapetalae</taxon>
        <taxon>rosids</taxon>
        <taxon>malvids</taxon>
        <taxon>Brassicales</taxon>
        <taxon>Brassicaceae</taxon>
        <taxon>Thlaspideae</taxon>
        <taxon>Thlaspi</taxon>
    </lineage>
</organism>
<evidence type="ECO:0000256" key="1">
    <source>
        <dbReference type="SAM" id="MobiDB-lite"/>
    </source>
</evidence>
<proteinExistence type="predicted"/>
<dbReference type="EMBL" id="OU466861">
    <property type="protein sequence ID" value="CAH2067463.1"/>
    <property type="molecule type" value="Genomic_DNA"/>
</dbReference>
<dbReference type="Proteomes" id="UP000836841">
    <property type="component" value="Chromosome 5"/>
</dbReference>
<name>A0AAU9SJ59_THLAR</name>